<dbReference type="EMBL" id="QXGD01001334">
    <property type="protein sequence ID" value="KAE9208582.1"/>
    <property type="molecule type" value="Genomic_DNA"/>
</dbReference>
<evidence type="ECO:0000313" key="11">
    <source>
        <dbReference type="EMBL" id="KAE8929419.1"/>
    </source>
</evidence>
<dbReference type="EMBL" id="QXFZ01001393">
    <property type="protein sequence ID" value="KAE9091301.1"/>
    <property type="molecule type" value="Genomic_DNA"/>
</dbReference>
<dbReference type="EMBL" id="QXFX01002427">
    <property type="protein sequence ID" value="KAE9077153.1"/>
    <property type="molecule type" value="Genomic_DNA"/>
</dbReference>
<dbReference type="Proteomes" id="UP000476176">
    <property type="component" value="Unassembled WGS sequence"/>
</dbReference>
<evidence type="ECO:0000256" key="3">
    <source>
        <dbReference type="ARBA" id="ARBA00022729"/>
    </source>
</evidence>
<dbReference type="EMBL" id="QXGA01001373">
    <property type="protein sequence ID" value="KAE9120756.1"/>
    <property type="molecule type" value="Genomic_DNA"/>
</dbReference>
<dbReference type="InterPro" id="IPR050966">
    <property type="entry name" value="Glutamyl_endopeptidase"/>
</dbReference>
<dbReference type="Proteomes" id="UP000433483">
    <property type="component" value="Unassembled WGS sequence"/>
</dbReference>
<dbReference type="AlphaFoldDB" id="A0A6A4CJR0"/>
<evidence type="ECO:0000313" key="18">
    <source>
        <dbReference type="EMBL" id="KAE9208582.1"/>
    </source>
</evidence>
<dbReference type="EMBL" id="QXGC01001668">
    <property type="protein sequence ID" value="KAE9198319.1"/>
    <property type="molecule type" value="Genomic_DNA"/>
</dbReference>
<keyword evidence="9" id="KW-0472">Membrane</keyword>
<evidence type="ECO:0000313" key="20">
    <source>
        <dbReference type="Proteomes" id="UP000429523"/>
    </source>
</evidence>
<dbReference type="EMBL" id="QXFW01001461">
    <property type="protein sequence ID" value="KAE8990425.1"/>
    <property type="molecule type" value="Genomic_DNA"/>
</dbReference>
<dbReference type="Proteomes" id="UP000488956">
    <property type="component" value="Unassembled WGS sequence"/>
</dbReference>
<sequence>MSCPPRRRHSVLVLACLLSCTVVEGGNEVDKSSLHRNLRPRPEESANSVHHESRELSIFGQDGRQKVSDPNAYPYSTVGLLSWNDDVRCTATLVATNIVLTAAECVLNSDGEVREDFHGSSTFSLPQATEIQTASVSRVHKQSDYWTKWTKNTYVLVELDDDLGTANGVLHLPKANSFAEDAAMSVQLVGYEGNTESECFQRCTIHFPSEFKGPAYMLHHDCDVSTKRSPGSPMLIRSTAFDTYIMGIHTNAIGDDQIDAGVATVYPSYNDTFASRGVLGSFVEPHLSFLLQQAELSSASSEASSVLEVSSSNGGISTSSSSNFVYSSASNGGNSQGHDNQADAGASAALAPPSAASSSAETSVAAPQLGIAATAAYSCIGLVCASWLAIIFVAARRLRSNR</sequence>
<dbReference type="Proteomes" id="UP000440367">
    <property type="component" value="Unassembled WGS sequence"/>
</dbReference>
<dbReference type="EMBL" id="QXGE01001465">
    <property type="protein sequence ID" value="KAE9292269.1"/>
    <property type="molecule type" value="Genomic_DNA"/>
</dbReference>
<accession>A0A6A4CJR0</accession>
<keyword evidence="3 7" id="KW-0732">Signal</keyword>
<keyword evidence="5 7" id="KW-0720">Serine protease</keyword>
<evidence type="ECO:0000313" key="19">
    <source>
        <dbReference type="EMBL" id="KAE9292269.1"/>
    </source>
</evidence>
<evidence type="ECO:0000313" key="23">
    <source>
        <dbReference type="Proteomes" id="UP000440367"/>
    </source>
</evidence>
<evidence type="ECO:0000313" key="12">
    <source>
        <dbReference type="EMBL" id="KAE8990425.1"/>
    </source>
</evidence>
<evidence type="ECO:0000313" key="15">
    <source>
        <dbReference type="EMBL" id="KAE9120756.1"/>
    </source>
</evidence>
<evidence type="ECO:0000313" key="25">
    <source>
        <dbReference type="Proteomes" id="UP000441208"/>
    </source>
</evidence>
<organism evidence="19 22">
    <name type="scientific">Phytophthora fragariae</name>
    <dbReference type="NCBI Taxonomy" id="53985"/>
    <lineage>
        <taxon>Eukaryota</taxon>
        <taxon>Sar</taxon>
        <taxon>Stramenopiles</taxon>
        <taxon>Oomycota</taxon>
        <taxon>Peronosporomycetes</taxon>
        <taxon>Peronosporales</taxon>
        <taxon>Peronosporaceae</taxon>
        <taxon>Phytophthora</taxon>
    </lineage>
</organism>
<evidence type="ECO:0000313" key="16">
    <source>
        <dbReference type="EMBL" id="KAE9189437.1"/>
    </source>
</evidence>
<dbReference type="InterPro" id="IPR001254">
    <property type="entry name" value="Trypsin_dom"/>
</dbReference>
<evidence type="ECO:0000256" key="5">
    <source>
        <dbReference type="ARBA" id="ARBA00022825"/>
    </source>
</evidence>
<dbReference type="Pfam" id="PF00089">
    <property type="entry name" value="Trypsin"/>
    <property type="match status" value="1"/>
</dbReference>
<dbReference type="GO" id="GO:0006508">
    <property type="term" value="P:proteolysis"/>
    <property type="evidence" value="ECO:0007669"/>
    <property type="project" value="UniProtKB-KW"/>
</dbReference>
<dbReference type="Proteomes" id="UP000437068">
    <property type="component" value="Unassembled WGS sequence"/>
</dbReference>
<keyword evidence="9" id="KW-1133">Transmembrane helix</keyword>
<evidence type="ECO:0000313" key="13">
    <source>
        <dbReference type="EMBL" id="KAE9077153.1"/>
    </source>
</evidence>
<dbReference type="Proteomes" id="UP000460718">
    <property type="component" value="Unassembled WGS sequence"/>
</dbReference>
<keyword evidence="4 7" id="KW-0378">Hydrolase</keyword>
<feature type="signal peptide" evidence="7">
    <location>
        <begin position="1"/>
        <end position="25"/>
    </location>
</feature>
<dbReference type="InterPro" id="IPR008256">
    <property type="entry name" value="Peptidase_S1B"/>
</dbReference>
<evidence type="ECO:0000256" key="8">
    <source>
        <dbReference type="SAM" id="MobiDB-lite"/>
    </source>
</evidence>
<name>A0A6A4CJR0_9STRA</name>
<evidence type="ECO:0000313" key="28">
    <source>
        <dbReference type="Proteomes" id="UP000488956"/>
    </source>
</evidence>
<evidence type="ECO:0000313" key="26">
    <source>
        <dbReference type="Proteomes" id="UP000460718"/>
    </source>
</evidence>
<dbReference type="InterPro" id="IPR043504">
    <property type="entry name" value="Peptidase_S1_PA_chymotrypsin"/>
</dbReference>
<evidence type="ECO:0000256" key="6">
    <source>
        <dbReference type="ARBA" id="ARBA00023026"/>
    </source>
</evidence>
<protein>
    <recommendedName>
        <fullName evidence="7">Serine protease</fullName>
        <ecNumber evidence="7">3.4.21.-</ecNumber>
    </recommendedName>
</protein>
<evidence type="ECO:0000313" key="22">
    <source>
        <dbReference type="Proteomes" id="UP000437068"/>
    </source>
</evidence>
<dbReference type="EC" id="3.4.21.-" evidence="7"/>
<dbReference type="Proteomes" id="UP000429523">
    <property type="component" value="Unassembled WGS sequence"/>
</dbReference>
<evidence type="ECO:0000256" key="1">
    <source>
        <dbReference type="ARBA" id="ARBA00008764"/>
    </source>
</evidence>
<keyword evidence="9" id="KW-0812">Transmembrane</keyword>
<dbReference type="SUPFAM" id="SSF50494">
    <property type="entry name" value="Trypsin-like serine proteases"/>
    <property type="match status" value="1"/>
</dbReference>
<dbReference type="EMBL" id="QXGB01001520">
    <property type="protein sequence ID" value="KAE9189437.1"/>
    <property type="molecule type" value="Genomic_DNA"/>
</dbReference>
<dbReference type="Proteomes" id="UP000440732">
    <property type="component" value="Unassembled WGS sequence"/>
</dbReference>
<evidence type="ECO:0000313" key="24">
    <source>
        <dbReference type="Proteomes" id="UP000440732"/>
    </source>
</evidence>
<dbReference type="GO" id="GO:0004252">
    <property type="term" value="F:serine-type endopeptidase activity"/>
    <property type="evidence" value="ECO:0007669"/>
    <property type="project" value="InterPro"/>
</dbReference>
<comment type="caution">
    <text evidence="19">The sequence shown here is derived from an EMBL/GenBank/DDBJ whole genome shotgun (WGS) entry which is preliminary data.</text>
</comment>
<feature type="region of interest" description="Disordered" evidence="8">
    <location>
        <begin position="31"/>
        <end position="54"/>
    </location>
</feature>
<keyword evidence="21" id="KW-1185">Reference proteome</keyword>
<feature type="domain" description="Peptidase S1" evidence="10">
    <location>
        <begin position="71"/>
        <end position="194"/>
    </location>
</feature>
<feature type="transmembrane region" description="Helical" evidence="9">
    <location>
        <begin position="375"/>
        <end position="395"/>
    </location>
</feature>
<keyword evidence="6" id="KW-0843">Virulence</keyword>
<feature type="compositionally biased region" description="Basic and acidic residues" evidence="8">
    <location>
        <begin position="40"/>
        <end position="54"/>
    </location>
</feature>
<dbReference type="PANTHER" id="PTHR15462:SF8">
    <property type="entry name" value="SERINE PROTEASE"/>
    <property type="match status" value="1"/>
</dbReference>
<reference evidence="20 21" key="1">
    <citation type="submission" date="2018-08" db="EMBL/GenBank/DDBJ databases">
        <title>Genomic investigation of the strawberry pathogen Phytophthora fragariae indicates pathogenicity is determined by transcriptional variation in three key races.</title>
        <authorList>
            <person name="Adams T.M."/>
            <person name="Armitage A.D."/>
            <person name="Sobczyk M.K."/>
            <person name="Bates H.J."/>
            <person name="Dunwell J.M."/>
            <person name="Nellist C.F."/>
            <person name="Harrison R.J."/>
        </authorList>
    </citation>
    <scope>NUCLEOTIDE SEQUENCE [LARGE SCALE GENOMIC DNA]</scope>
    <source>
        <strain evidence="19 22">A4</strain>
        <strain evidence="18 23">BC-1</strain>
        <strain evidence="17 27">BC-23</strain>
        <strain evidence="16 21">NOV-27</strain>
        <strain evidence="15 24">NOV-5</strain>
        <strain evidence="14 25">NOV-71</strain>
        <strain evidence="11 20">NOV-9</strain>
        <strain evidence="13 28">ONT-3</strain>
        <strain evidence="12 26">SCRP245</strain>
    </source>
</reference>
<dbReference type="InterPro" id="IPR009003">
    <property type="entry name" value="Peptidase_S1_PA"/>
</dbReference>
<dbReference type="Proteomes" id="UP000441208">
    <property type="component" value="Unassembled WGS sequence"/>
</dbReference>
<evidence type="ECO:0000313" key="17">
    <source>
        <dbReference type="EMBL" id="KAE9198319.1"/>
    </source>
</evidence>
<dbReference type="EMBL" id="QXGF01001522">
    <property type="protein sequence ID" value="KAE8929419.1"/>
    <property type="molecule type" value="Genomic_DNA"/>
</dbReference>
<evidence type="ECO:0000256" key="4">
    <source>
        <dbReference type="ARBA" id="ARBA00022801"/>
    </source>
</evidence>
<dbReference type="Gene3D" id="2.40.10.10">
    <property type="entry name" value="Trypsin-like serine proteases"/>
    <property type="match status" value="2"/>
</dbReference>
<evidence type="ECO:0000313" key="14">
    <source>
        <dbReference type="EMBL" id="KAE9091301.1"/>
    </source>
</evidence>
<evidence type="ECO:0000313" key="21">
    <source>
        <dbReference type="Proteomes" id="UP000433483"/>
    </source>
</evidence>
<proteinExistence type="inferred from homology"/>
<evidence type="ECO:0000256" key="9">
    <source>
        <dbReference type="SAM" id="Phobius"/>
    </source>
</evidence>
<dbReference type="OrthoDB" id="10037376at2759"/>
<dbReference type="PANTHER" id="PTHR15462">
    <property type="entry name" value="SERINE PROTEASE"/>
    <property type="match status" value="1"/>
</dbReference>
<feature type="region of interest" description="Disordered" evidence="8">
    <location>
        <begin position="329"/>
        <end position="348"/>
    </location>
</feature>
<dbReference type="PRINTS" id="PR00839">
    <property type="entry name" value="V8PROTEASE"/>
</dbReference>
<keyword evidence="2 7" id="KW-0645">Protease</keyword>
<evidence type="ECO:0000256" key="7">
    <source>
        <dbReference type="RuleBase" id="RU004296"/>
    </source>
</evidence>
<gene>
    <name evidence="19" type="ORF">PF001_g18795</name>
    <name evidence="18" type="ORF">PF002_g19357</name>
    <name evidence="17" type="ORF">PF004_g19574</name>
    <name evidence="16" type="ORF">PF005_g19644</name>
    <name evidence="15" type="ORF">PF006_g18054</name>
    <name evidence="14" type="ORF">PF007_g18938</name>
    <name evidence="11" type="ORF">PF009_g20466</name>
    <name evidence="13" type="ORF">PF010_g23617</name>
    <name evidence="12" type="ORF">PF011_g18369</name>
</gene>
<evidence type="ECO:0000259" key="10">
    <source>
        <dbReference type="Pfam" id="PF00089"/>
    </source>
</evidence>
<evidence type="ECO:0000256" key="2">
    <source>
        <dbReference type="ARBA" id="ARBA00022670"/>
    </source>
</evidence>
<feature type="chain" id="PRO_5033921363" description="Serine protease" evidence="7">
    <location>
        <begin position="26"/>
        <end position="402"/>
    </location>
</feature>
<evidence type="ECO:0000313" key="27">
    <source>
        <dbReference type="Proteomes" id="UP000476176"/>
    </source>
</evidence>
<comment type="similarity">
    <text evidence="1 7">Belongs to the peptidase S1B family.</text>
</comment>